<gene>
    <name evidence="1" type="ORF">SAMN05444398_105263</name>
</gene>
<dbReference type="RefSeq" id="WP_073034904.1">
    <property type="nucleotide sequence ID" value="NZ_BMLR01000005.1"/>
</dbReference>
<dbReference type="Proteomes" id="UP000183974">
    <property type="component" value="Unassembled WGS sequence"/>
</dbReference>
<organism evidence="1 2">
    <name type="scientific">Roseovarius pacificus</name>
    <dbReference type="NCBI Taxonomy" id="337701"/>
    <lineage>
        <taxon>Bacteria</taxon>
        <taxon>Pseudomonadati</taxon>
        <taxon>Pseudomonadota</taxon>
        <taxon>Alphaproteobacteria</taxon>
        <taxon>Rhodobacterales</taxon>
        <taxon>Roseobacteraceae</taxon>
        <taxon>Roseovarius</taxon>
    </lineage>
</organism>
<evidence type="ECO:0000313" key="2">
    <source>
        <dbReference type="Proteomes" id="UP000183974"/>
    </source>
</evidence>
<dbReference type="EMBL" id="FRBR01000005">
    <property type="protein sequence ID" value="SHL78775.1"/>
    <property type="molecule type" value="Genomic_DNA"/>
</dbReference>
<keyword evidence="2" id="KW-1185">Reference proteome</keyword>
<dbReference type="STRING" id="337701.SAMN05444398_105263"/>
<sequence length="69" mass="7833">MADLNDKLAKLKDEILNGDPDTRYGYEPQLAQLIEDMQQRGMAVPSDIRCLHEELVSQAIEAQFDNMPV</sequence>
<protein>
    <submittedName>
        <fullName evidence="1">Uncharacterized protein</fullName>
    </submittedName>
</protein>
<accession>A0A1M7DH39</accession>
<proteinExistence type="predicted"/>
<dbReference type="AlphaFoldDB" id="A0A1M7DH39"/>
<reference evidence="1 2" key="1">
    <citation type="submission" date="2016-11" db="EMBL/GenBank/DDBJ databases">
        <authorList>
            <person name="Jaros S."/>
            <person name="Januszkiewicz K."/>
            <person name="Wedrychowicz H."/>
        </authorList>
    </citation>
    <scope>NUCLEOTIDE SEQUENCE [LARGE SCALE GENOMIC DNA]</scope>
    <source>
        <strain evidence="1 2">DSM 29589</strain>
    </source>
</reference>
<evidence type="ECO:0000313" key="1">
    <source>
        <dbReference type="EMBL" id="SHL78775.1"/>
    </source>
</evidence>
<name>A0A1M7DH39_9RHOB</name>
<dbReference type="OrthoDB" id="7870782at2"/>